<reference evidence="1 2" key="1">
    <citation type="journal article" date="2017" name="Nature">
        <title>The Apostasia genome and the evolution of orchids.</title>
        <authorList>
            <person name="Zhang G.Q."/>
            <person name="Liu K.W."/>
            <person name="Li Z."/>
            <person name="Lohaus R."/>
            <person name="Hsiao Y.Y."/>
            <person name="Niu S.C."/>
            <person name="Wang J.Y."/>
            <person name="Lin Y.C."/>
            <person name="Xu Q."/>
            <person name="Chen L.J."/>
            <person name="Yoshida K."/>
            <person name="Fujiwara S."/>
            <person name="Wang Z.W."/>
            <person name="Zhang Y.Q."/>
            <person name="Mitsuda N."/>
            <person name="Wang M."/>
            <person name="Liu G.H."/>
            <person name="Pecoraro L."/>
            <person name="Huang H.X."/>
            <person name="Xiao X.J."/>
            <person name="Lin M."/>
            <person name="Wu X.Y."/>
            <person name="Wu W.L."/>
            <person name="Chen Y.Y."/>
            <person name="Chang S.B."/>
            <person name="Sakamoto S."/>
            <person name="Ohme-Takagi M."/>
            <person name="Yagi M."/>
            <person name="Zeng S.J."/>
            <person name="Shen C.Y."/>
            <person name="Yeh C.M."/>
            <person name="Luo Y.B."/>
            <person name="Tsai W.C."/>
            <person name="Van de Peer Y."/>
            <person name="Liu Z.J."/>
        </authorList>
    </citation>
    <scope>NUCLEOTIDE SEQUENCE [LARGE SCALE GENOMIC DNA]</scope>
    <source>
        <strain evidence="2">cv. Shenzhen</strain>
        <tissue evidence="1">Stem</tissue>
    </source>
</reference>
<evidence type="ECO:0000313" key="1">
    <source>
        <dbReference type="EMBL" id="PKA56360.1"/>
    </source>
</evidence>
<gene>
    <name evidence="1" type="ORF">AXF42_Ash014863</name>
</gene>
<dbReference type="AlphaFoldDB" id="A0A2I0ALE1"/>
<evidence type="ECO:0000313" key="2">
    <source>
        <dbReference type="Proteomes" id="UP000236161"/>
    </source>
</evidence>
<dbReference type="EMBL" id="KZ451973">
    <property type="protein sequence ID" value="PKA56360.1"/>
    <property type="molecule type" value="Genomic_DNA"/>
</dbReference>
<accession>A0A2I0ALE1</accession>
<proteinExistence type="predicted"/>
<sequence>MVDCRRRGGERLARLLSSNGVRKMGDSSVFLADRDAASTGGVRSTRYRSRVVAMEGDGERNLFNPSVNMMKKGGGEGAQLIEFQEFQAAYSTSPGRMEPKLMTIWRRRTSERR</sequence>
<name>A0A2I0ALE1_9ASPA</name>
<dbReference type="Proteomes" id="UP000236161">
    <property type="component" value="Unassembled WGS sequence"/>
</dbReference>
<protein>
    <submittedName>
        <fullName evidence="1">Uncharacterized protein</fullName>
    </submittedName>
</protein>
<organism evidence="1 2">
    <name type="scientific">Apostasia shenzhenica</name>
    <dbReference type="NCBI Taxonomy" id="1088818"/>
    <lineage>
        <taxon>Eukaryota</taxon>
        <taxon>Viridiplantae</taxon>
        <taxon>Streptophyta</taxon>
        <taxon>Embryophyta</taxon>
        <taxon>Tracheophyta</taxon>
        <taxon>Spermatophyta</taxon>
        <taxon>Magnoliopsida</taxon>
        <taxon>Liliopsida</taxon>
        <taxon>Asparagales</taxon>
        <taxon>Orchidaceae</taxon>
        <taxon>Apostasioideae</taxon>
        <taxon>Apostasia</taxon>
    </lineage>
</organism>
<keyword evidence="2" id="KW-1185">Reference proteome</keyword>